<feature type="repeat" description="PPR" evidence="2">
    <location>
        <begin position="153"/>
        <end position="187"/>
    </location>
</feature>
<proteinExistence type="predicted"/>
<dbReference type="PANTHER" id="PTHR24015">
    <property type="entry name" value="OS07G0578800 PROTEIN-RELATED"/>
    <property type="match status" value="1"/>
</dbReference>
<organism evidence="3 4">
    <name type="scientific">Zizania palustris</name>
    <name type="common">Northern wild rice</name>
    <dbReference type="NCBI Taxonomy" id="103762"/>
    <lineage>
        <taxon>Eukaryota</taxon>
        <taxon>Viridiplantae</taxon>
        <taxon>Streptophyta</taxon>
        <taxon>Embryophyta</taxon>
        <taxon>Tracheophyta</taxon>
        <taxon>Spermatophyta</taxon>
        <taxon>Magnoliopsida</taxon>
        <taxon>Liliopsida</taxon>
        <taxon>Poales</taxon>
        <taxon>Poaceae</taxon>
        <taxon>BOP clade</taxon>
        <taxon>Oryzoideae</taxon>
        <taxon>Oryzeae</taxon>
        <taxon>Zizaniinae</taxon>
        <taxon>Zizania</taxon>
    </lineage>
</organism>
<dbReference type="GO" id="GO:0003723">
    <property type="term" value="F:RNA binding"/>
    <property type="evidence" value="ECO:0007669"/>
    <property type="project" value="InterPro"/>
</dbReference>
<dbReference type="Pfam" id="PF13041">
    <property type="entry name" value="PPR_2"/>
    <property type="match status" value="4"/>
</dbReference>
<comment type="caution">
    <text evidence="3">The sequence shown here is derived from an EMBL/GenBank/DDBJ whole genome shotgun (WGS) entry which is preliminary data.</text>
</comment>
<keyword evidence="4" id="KW-1185">Reference proteome</keyword>
<dbReference type="EMBL" id="JAAALK010000086">
    <property type="protein sequence ID" value="KAG8082095.1"/>
    <property type="molecule type" value="Genomic_DNA"/>
</dbReference>
<evidence type="ECO:0000313" key="3">
    <source>
        <dbReference type="EMBL" id="KAG8082096.1"/>
    </source>
</evidence>
<dbReference type="Proteomes" id="UP000729402">
    <property type="component" value="Unassembled WGS sequence"/>
</dbReference>
<dbReference type="PROSITE" id="PS51375">
    <property type="entry name" value="PPR"/>
    <property type="match status" value="6"/>
</dbReference>
<keyword evidence="1" id="KW-0677">Repeat</keyword>
<sequence>MLLLARSRRCSPGSSRRLARAPLCGERFFHLRATGGGARGVFDAVPFLDHRQCSELLRARAAAGDHYGCASLLREMLGRGLRPDRFALAAAVKSASTLHDHGGAVLGRCLHGLAVRAGYAYGAAVAKAIMDMYGRFGALGDARLVFDEMHCSDVVCWNILITASSRAGLFEDVLCLFRTMLASDVEESMPTSITMAVVLPVCAKLMVLRTGRSIHGYVVKTGLEFDTLCGNALISMYAKCGGSRAMDDAHMAFSTVCCKDVVSWNSIIAGYSEKGLFEEALALFGQMISEECLPNSSTLANVLPIFSLVEHGRYYGKEVHGFMVRHGFQMDIAVSNALMAHYSKVCEIRAVESIFESMKMRDIVTWNTVIAGYAMNGYPTRALELFHGLLSTGMAPDSVSLISLLAACSQVGDVRVGLRIHGYIFRHPELQETSLMNALVSFYSQCDMFDAALRAFIAIQNKNTISWNAILSACANSEQYIELFFRLINEMWLDGTQWDLVTILNVIRVCTFCGIKMVQEAHGYYLRVGYVGEVSVANAILDAYAKCGYPHDADKLFRNLEGRNTVTENTMISCYLKNNRVEDAEMTFNQMAEKDMTTWNLMIRLYAQNDMCDQAFSLFHELQSEGLNPDTISITNILMACIHLSSVQLVRQCHGYMLRASLEDIHLEGALLDAYSKCGNITNAYNLFQVSPHKDLVTFTAMIGAYAMHGMAEKAVELFSQMLALDIKPDHIVLTAVLSACSHAGLVDAGLKIFKSIRKICRVELTEEHCACMVDLFARGGRLQDAYSFAMDMPPQVVNANAWSSLLGACRVHGEVRISKLAADRLFSMEVEDVGNYVIVSNIYAADEKWDGVEHVRKLMKSNNMRKPAGCSWIEVEKTRHLFIASDVKHQDRSSIYDMLGSLYQQIGDTQVQNMI</sequence>
<accession>A0A8J5W0E4</accession>
<dbReference type="InterPro" id="IPR046960">
    <property type="entry name" value="PPR_At4g14850-like_plant"/>
</dbReference>
<feature type="repeat" description="PPR" evidence="2">
    <location>
        <begin position="362"/>
        <end position="396"/>
    </location>
</feature>
<dbReference type="InterPro" id="IPR046848">
    <property type="entry name" value="E_motif"/>
</dbReference>
<dbReference type="NCBIfam" id="TIGR00756">
    <property type="entry name" value="PPR"/>
    <property type="match status" value="6"/>
</dbReference>
<dbReference type="FunFam" id="1.25.40.10:FF:000956">
    <property type="entry name" value="Putative pentatricopeptide repeat-containing protein"/>
    <property type="match status" value="1"/>
</dbReference>
<dbReference type="Pfam" id="PF01535">
    <property type="entry name" value="PPR"/>
    <property type="match status" value="3"/>
</dbReference>
<evidence type="ECO:0000256" key="2">
    <source>
        <dbReference type="PROSITE-ProRule" id="PRU00708"/>
    </source>
</evidence>
<reference evidence="3" key="1">
    <citation type="journal article" date="2021" name="bioRxiv">
        <title>Whole Genome Assembly and Annotation of Northern Wild Rice, Zizania palustris L., Supports a Whole Genome Duplication in the Zizania Genus.</title>
        <authorList>
            <person name="Haas M."/>
            <person name="Kono T."/>
            <person name="Macchietto M."/>
            <person name="Millas R."/>
            <person name="McGilp L."/>
            <person name="Shao M."/>
            <person name="Duquette J."/>
            <person name="Hirsch C.N."/>
            <person name="Kimball J."/>
        </authorList>
    </citation>
    <scope>NUCLEOTIDE SEQUENCE</scope>
    <source>
        <tissue evidence="3">Fresh leaf tissue</tissue>
    </source>
</reference>
<evidence type="ECO:0000313" key="4">
    <source>
        <dbReference type="Proteomes" id="UP000729402"/>
    </source>
</evidence>
<dbReference type="OrthoDB" id="1904892at2759"/>
<evidence type="ECO:0000256" key="1">
    <source>
        <dbReference type="ARBA" id="ARBA00022737"/>
    </source>
</evidence>
<protein>
    <recommendedName>
        <fullName evidence="5">Pentatricopeptide repeat-containing protein</fullName>
    </recommendedName>
</protein>
<name>A0A8J5W0E4_ZIZPA</name>
<feature type="repeat" description="PPR" evidence="2">
    <location>
        <begin position="695"/>
        <end position="729"/>
    </location>
</feature>
<feature type="repeat" description="PPR" evidence="2">
    <location>
        <begin position="260"/>
        <end position="294"/>
    </location>
</feature>
<dbReference type="FunFam" id="1.25.40.10:FF:000412">
    <property type="entry name" value="Putative pentatricopeptide repeat-containing protein"/>
    <property type="match status" value="1"/>
</dbReference>
<feature type="repeat" description="PPR" evidence="2">
    <location>
        <begin position="595"/>
        <end position="629"/>
    </location>
</feature>
<gene>
    <name evidence="3" type="ORF">GUJ93_ZPchr0014g47010</name>
</gene>
<dbReference type="GO" id="GO:0009451">
    <property type="term" value="P:RNA modification"/>
    <property type="evidence" value="ECO:0007669"/>
    <property type="project" value="InterPro"/>
</dbReference>
<dbReference type="AlphaFoldDB" id="A0A8J5W0E4"/>
<dbReference type="PANTHER" id="PTHR24015:SF1758">
    <property type="entry name" value="OS02G0290000 PROTEIN"/>
    <property type="match status" value="1"/>
</dbReference>
<reference evidence="3" key="2">
    <citation type="submission" date="2021-02" db="EMBL/GenBank/DDBJ databases">
        <authorList>
            <person name="Kimball J.A."/>
            <person name="Haas M.W."/>
            <person name="Macchietto M."/>
            <person name="Kono T."/>
            <person name="Duquette J."/>
            <person name="Shao M."/>
        </authorList>
    </citation>
    <scope>NUCLEOTIDE SEQUENCE</scope>
    <source>
        <tissue evidence="3">Fresh leaf tissue</tissue>
    </source>
</reference>
<feature type="repeat" description="PPR" evidence="2">
    <location>
        <begin position="564"/>
        <end position="594"/>
    </location>
</feature>
<dbReference type="Pfam" id="PF20431">
    <property type="entry name" value="E_motif"/>
    <property type="match status" value="1"/>
</dbReference>
<dbReference type="InterPro" id="IPR002885">
    <property type="entry name" value="PPR_rpt"/>
</dbReference>
<dbReference type="FunFam" id="1.25.40.10:FF:000090">
    <property type="entry name" value="Pentatricopeptide repeat-containing protein, chloroplastic"/>
    <property type="match status" value="1"/>
</dbReference>
<dbReference type="FunFam" id="1.25.40.10:FF:000781">
    <property type="entry name" value="Pentatricopeptide repeat-containing protein"/>
    <property type="match status" value="1"/>
</dbReference>
<evidence type="ECO:0008006" key="5">
    <source>
        <dbReference type="Google" id="ProtNLM"/>
    </source>
</evidence>
<dbReference type="EMBL" id="JAAALK010000086">
    <property type="protein sequence ID" value="KAG8082096.1"/>
    <property type="molecule type" value="Genomic_DNA"/>
</dbReference>
<dbReference type="FunFam" id="1.25.40.10:FF:000361">
    <property type="entry name" value="Pentatricopeptide repeat-containing protein chloroplastic"/>
    <property type="match status" value="1"/>
</dbReference>
<dbReference type="FunFam" id="1.25.40.10:FF:000724">
    <property type="entry name" value="Putative pentatricopeptide repeat-containing protein"/>
    <property type="match status" value="1"/>
</dbReference>